<reference evidence="1 2" key="1">
    <citation type="submission" date="2020-04" db="EMBL/GenBank/DDBJ databases">
        <title>MicrobeNet Type strains.</title>
        <authorList>
            <person name="Nicholson A.C."/>
        </authorList>
    </citation>
    <scope>NUCLEOTIDE SEQUENCE [LARGE SCALE GENOMIC DNA]</scope>
    <source>
        <strain evidence="1 2">DSM 45078</strain>
    </source>
</reference>
<dbReference type="AlphaFoldDB" id="A0A846XB71"/>
<evidence type="ECO:0000313" key="1">
    <source>
        <dbReference type="EMBL" id="NKY33278.1"/>
    </source>
</evidence>
<keyword evidence="2" id="KW-1185">Reference proteome</keyword>
<proteinExistence type="predicted"/>
<comment type="caution">
    <text evidence="1">The sequence shown here is derived from an EMBL/GenBank/DDBJ whole genome shotgun (WGS) entry which is preliminary data.</text>
</comment>
<sequence>MQRQADHAGDGEDGEALRIEVRGAAVALQLGDCIGDEKADIVVAVAEEGVRPVLRAGGLAGEAGVELDQAGVLGVVLQQPDETAGDMGGVAAGHKERELTVFDIRPEESR</sequence>
<accession>A0A846XB71</accession>
<gene>
    <name evidence="1" type="ORF">HGA13_09375</name>
</gene>
<evidence type="ECO:0000313" key="2">
    <source>
        <dbReference type="Proteomes" id="UP000565715"/>
    </source>
</evidence>
<dbReference type="Proteomes" id="UP000565715">
    <property type="component" value="Unassembled WGS sequence"/>
</dbReference>
<protein>
    <submittedName>
        <fullName evidence="1">Uncharacterized protein</fullName>
    </submittedName>
</protein>
<dbReference type="RefSeq" id="WP_068040150.1">
    <property type="nucleotide sequence ID" value="NZ_JAAXOO010000002.1"/>
</dbReference>
<organism evidence="1 2">
    <name type="scientific">Nocardia speluncae</name>
    <dbReference type="NCBI Taxonomy" id="419477"/>
    <lineage>
        <taxon>Bacteria</taxon>
        <taxon>Bacillati</taxon>
        <taxon>Actinomycetota</taxon>
        <taxon>Actinomycetes</taxon>
        <taxon>Mycobacteriales</taxon>
        <taxon>Nocardiaceae</taxon>
        <taxon>Nocardia</taxon>
    </lineage>
</organism>
<name>A0A846XB71_9NOCA</name>
<dbReference type="EMBL" id="JAAXOO010000002">
    <property type="protein sequence ID" value="NKY33278.1"/>
    <property type="molecule type" value="Genomic_DNA"/>
</dbReference>